<dbReference type="GO" id="GO:0006006">
    <property type="term" value="P:glucose metabolic process"/>
    <property type="evidence" value="ECO:0007669"/>
    <property type="project" value="TreeGrafter"/>
</dbReference>
<evidence type="ECO:0000313" key="5">
    <source>
        <dbReference type="Proteomes" id="UP000202485"/>
    </source>
</evidence>
<gene>
    <name evidence="4" type="primary">galM</name>
    <name evidence="4" type="ORF">RUA8715_02945</name>
</gene>
<keyword evidence="2 4" id="KW-0413">Isomerase</keyword>
<evidence type="ECO:0000313" key="4">
    <source>
        <dbReference type="EMBL" id="SMX46968.1"/>
    </source>
</evidence>
<dbReference type="CDD" id="cd09019">
    <property type="entry name" value="galactose_mutarotase_like"/>
    <property type="match status" value="1"/>
</dbReference>
<organism evidence="4 5">
    <name type="scientific">Ruegeria arenilitoris</name>
    <dbReference type="NCBI Taxonomy" id="1173585"/>
    <lineage>
        <taxon>Bacteria</taxon>
        <taxon>Pseudomonadati</taxon>
        <taxon>Pseudomonadota</taxon>
        <taxon>Alphaproteobacteria</taxon>
        <taxon>Rhodobacterales</taxon>
        <taxon>Roseobacteraceae</taxon>
        <taxon>Ruegeria</taxon>
    </lineage>
</organism>
<dbReference type="EMBL" id="FXYG01000004">
    <property type="protein sequence ID" value="SMX46968.1"/>
    <property type="molecule type" value="Genomic_DNA"/>
</dbReference>
<protein>
    <submittedName>
        <fullName evidence="4">Aldose 1-epimerase</fullName>
        <ecNumber evidence="4">5.1.3.3</ecNumber>
    </submittedName>
</protein>
<evidence type="ECO:0000256" key="2">
    <source>
        <dbReference type="ARBA" id="ARBA00023235"/>
    </source>
</evidence>
<dbReference type="RefSeq" id="WP_093964462.1">
    <property type="nucleotide sequence ID" value="NZ_JBHTJJ010000012.1"/>
</dbReference>
<name>A0A238KW86_9RHOB</name>
<dbReference type="GO" id="GO:0033499">
    <property type="term" value="P:galactose catabolic process via UDP-galactose, Leloir pathway"/>
    <property type="evidence" value="ECO:0007669"/>
    <property type="project" value="TreeGrafter"/>
</dbReference>
<dbReference type="Gene3D" id="2.70.98.10">
    <property type="match status" value="1"/>
</dbReference>
<keyword evidence="3" id="KW-0119">Carbohydrate metabolism</keyword>
<accession>A0A238KW86</accession>
<dbReference type="GO" id="GO:0004034">
    <property type="term" value="F:aldose 1-epimerase activity"/>
    <property type="evidence" value="ECO:0007669"/>
    <property type="project" value="UniProtKB-EC"/>
</dbReference>
<dbReference type="InterPro" id="IPR008183">
    <property type="entry name" value="Aldose_1/G6P_1-epimerase"/>
</dbReference>
<dbReference type="GO" id="GO:0030246">
    <property type="term" value="F:carbohydrate binding"/>
    <property type="evidence" value="ECO:0007669"/>
    <property type="project" value="InterPro"/>
</dbReference>
<dbReference type="AlphaFoldDB" id="A0A238KW86"/>
<dbReference type="EC" id="5.1.3.3" evidence="4"/>
<dbReference type="InterPro" id="IPR014718">
    <property type="entry name" value="GH-type_carb-bd"/>
</dbReference>
<dbReference type="PANTHER" id="PTHR10091:SF0">
    <property type="entry name" value="GALACTOSE MUTAROTASE"/>
    <property type="match status" value="1"/>
</dbReference>
<dbReference type="Pfam" id="PF01263">
    <property type="entry name" value="Aldose_epim"/>
    <property type="match status" value="1"/>
</dbReference>
<keyword evidence="5" id="KW-1185">Reference proteome</keyword>
<dbReference type="InterPro" id="IPR047215">
    <property type="entry name" value="Galactose_mutarotase-like"/>
</dbReference>
<evidence type="ECO:0000256" key="3">
    <source>
        <dbReference type="ARBA" id="ARBA00023277"/>
    </source>
</evidence>
<evidence type="ECO:0000256" key="1">
    <source>
        <dbReference type="ARBA" id="ARBA00006206"/>
    </source>
</evidence>
<dbReference type="InterPro" id="IPR011013">
    <property type="entry name" value="Gal_mutarotase_sf_dom"/>
</dbReference>
<sequence length="318" mass="34139">MMNKSRTDCTDIPVIVLQDGDMRVSLLGYGAITQGWWYKGQPLILGYDDPTEYLNDPFYLGALVGRVANRIGGAGFDLDGTHHALIANEGSNTLHGGHEGLSRQFWQDEQLSPREAVLVHVSPHGVGGFPGAVRFEVRVRLEFPRLTYSISAWPDRPTPISIAQHNYYTLGSAQGISEHRLQLASDRHLELDDQGIPHGGIVDSASVGLDFSASQPIGQVATDLDHFFLFGTGGKVAQPVATLAAPSGLTMTVHSDQPGAQVYSAAHLSAPFAPHAGVCIEPSGYPNAPNVPAFPSIICTPDKPYHQTLMLEISEAVA</sequence>
<reference evidence="5" key="1">
    <citation type="submission" date="2017-05" db="EMBL/GenBank/DDBJ databases">
        <authorList>
            <person name="Rodrigo-Torres L."/>
            <person name="Arahal R. D."/>
            <person name="Lucena T."/>
        </authorList>
    </citation>
    <scope>NUCLEOTIDE SEQUENCE [LARGE SCALE GENOMIC DNA]</scope>
    <source>
        <strain evidence="5">CECT 8715</strain>
    </source>
</reference>
<comment type="similarity">
    <text evidence="1">Belongs to the aldose epimerase family.</text>
</comment>
<dbReference type="OrthoDB" id="9779408at2"/>
<proteinExistence type="inferred from homology"/>
<dbReference type="Proteomes" id="UP000202485">
    <property type="component" value="Unassembled WGS sequence"/>
</dbReference>
<dbReference type="PANTHER" id="PTHR10091">
    <property type="entry name" value="ALDOSE-1-EPIMERASE"/>
    <property type="match status" value="1"/>
</dbReference>
<dbReference type="SUPFAM" id="SSF74650">
    <property type="entry name" value="Galactose mutarotase-like"/>
    <property type="match status" value="1"/>
</dbReference>